<evidence type="ECO:0000313" key="10">
    <source>
        <dbReference type="Proteomes" id="UP000241167"/>
    </source>
</evidence>
<evidence type="ECO:0000259" key="8">
    <source>
        <dbReference type="Pfam" id="PF01850"/>
    </source>
</evidence>
<evidence type="ECO:0000256" key="4">
    <source>
        <dbReference type="ARBA" id="ARBA00022723"/>
    </source>
</evidence>
<dbReference type="SUPFAM" id="SSF88723">
    <property type="entry name" value="PIN domain-like"/>
    <property type="match status" value="1"/>
</dbReference>
<dbReference type="PANTHER" id="PTHR33653:SF1">
    <property type="entry name" value="RIBONUCLEASE VAPC2"/>
    <property type="match status" value="1"/>
</dbReference>
<evidence type="ECO:0000256" key="3">
    <source>
        <dbReference type="ARBA" id="ARBA00022722"/>
    </source>
</evidence>
<organism evidence="9 10">
    <name type="scientific">Allosphingosinicella deserti</name>
    <dbReference type="NCBI Taxonomy" id="2116704"/>
    <lineage>
        <taxon>Bacteria</taxon>
        <taxon>Pseudomonadati</taxon>
        <taxon>Pseudomonadota</taxon>
        <taxon>Alphaproteobacteria</taxon>
        <taxon>Sphingomonadales</taxon>
        <taxon>Sphingomonadaceae</taxon>
        <taxon>Allosphingosinicella</taxon>
    </lineage>
</organism>
<accession>A0A2P7QLC7</accession>
<gene>
    <name evidence="9" type="ORF">C7I55_15625</name>
</gene>
<keyword evidence="3" id="KW-0540">Nuclease</keyword>
<reference evidence="9 10" key="1">
    <citation type="submission" date="2018-03" db="EMBL/GenBank/DDBJ databases">
        <title>The draft genome of Sphingosinicella sp. GL-C-18.</title>
        <authorList>
            <person name="Liu L."/>
            <person name="Li L."/>
            <person name="Liang L."/>
            <person name="Zhang X."/>
            <person name="Wang T."/>
        </authorList>
    </citation>
    <scope>NUCLEOTIDE SEQUENCE [LARGE SCALE GENOMIC DNA]</scope>
    <source>
        <strain evidence="9 10">GL-C-18</strain>
    </source>
</reference>
<dbReference type="Gene3D" id="3.40.50.1010">
    <property type="entry name" value="5'-nuclease"/>
    <property type="match status" value="1"/>
</dbReference>
<dbReference type="InterPro" id="IPR050556">
    <property type="entry name" value="Type_II_TA_system_RNase"/>
</dbReference>
<evidence type="ECO:0000256" key="2">
    <source>
        <dbReference type="ARBA" id="ARBA00022649"/>
    </source>
</evidence>
<dbReference type="GO" id="GO:0016787">
    <property type="term" value="F:hydrolase activity"/>
    <property type="evidence" value="ECO:0007669"/>
    <property type="project" value="UniProtKB-KW"/>
</dbReference>
<dbReference type="InterPro" id="IPR029060">
    <property type="entry name" value="PIN-like_dom_sf"/>
</dbReference>
<evidence type="ECO:0000256" key="6">
    <source>
        <dbReference type="ARBA" id="ARBA00022842"/>
    </source>
</evidence>
<evidence type="ECO:0000256" key="5">
    <source>
        <dbReference type="ARBA" id="ARBA00022801"/>
    </source>
</evidence>
<evidence type="ECO:0000313" key="9">
    <source>
        <dbReference type="EMBL" id="PSJ38759.1"/>
    </source>
</evidence>
<dbReference type="GO" id="GO:0004518">
    <property type="term" value="F:nuclease activity"/>
    <property type="evidence" value="ECO:0007669"/>
    <property type="project" value="UniProtKB-KW"/>
</dbReference>
<dbReference type="EMBL" id="PXYI01000005">
    <property type="protein sequence ID" value="PSJ38759.1"/>
    <property type="molecule type" value="Genomic_DNA"/>
</dbReference>
<evidence type="ECO:0000256" key="1">
    <source>
        <dbReference type="ARBA" id="ARBA00001946"/>
    </source>
</evidence>
<proteinExistence type="inferred from homology"/>
<keyword evidence="10" id="KW-1185">Reference proteome</keyword>
<dbReference type="GO" id="GO:0046872">
    <property type="term" value="F:metal ion binding"/>
    <property type="evidence" value="ECO:0007669"/>
    <property type="project" value="UniProtKB-KW"/>
</dbReference>
<keyword evidence="2" id="KW-1277">Toxin-antitoxin system</keyword>
<dbReference type="OrthoDB" id="7188375at2"/>
<keyword evidence="5" id="KW-0378">Hydrolase</keyword>
<keyword evidence="4" id="KW-0479">Metal-binding</keyword>
<protein>
    <submittedName>
        <fullName evidence="9">VapC toxin family PIN domain ribonuclease</fullName>
    </submittedName>
</protein>
<evidence type="ECO:0000256" key="7">
    <source>
        <dbReference type="ARBA" id="ARBA00038093"/>
    </source>
</evidence>
<dbReference type="Proteomes" id="UP000241167">
    <property type="component" value="Unassembled WGS sequence"/>
</dbReference>
<feature type="domain" description="PIN" evidence="8">
    <location>
        <begin position="2"/>
        <end position="115"/>
    </location>
</feature>
<sequence>MYLLDTEIVAELRRAKAAGTGLATWAAGIDRAQLFVSAVTLLEFQSAVVRLMRTDKHSGAALRAWIDTQLVPAFAGRILAVDAAVARRRAPLALADDRDALIAATALEHGLTLVTGRAAVFKGSRVKLLDPLNYEPDAFEDDADWQEAGRAGPLWLKNLFVRT</sequence>
<dbReference type="Pfam" id="PF01850">
    <property type="entry name" value="PIN"/>
    <property type="match status" value="1"/>
</dbReference>
<name>A0A2P7QLC7_9SPHN</name>
<comment type="similarity">
    <text evidence="7">Belongs to the PINc/VapC protein family.</text>
</comment>
<keyword evidence="6" id="KW-0460">Magnesium</keyword>
<comment type="cofactor">
    <cofactor evidence="1">
        <name>Mg(2+)</name>
        <dbReference type="ChEBI" id="CHEBI:18420"/>
    </cofactor>
</comment>
<comment type="caution">
    <text evidence="9">The sequence shown here is derived from an EMBL/GenBank/DDBJ whole genome shotgun (WGS) entry which is preliminary data.</text>
</comment>
<dbReference type="RefSeq" id="WP_106513953.1">
    <property type="nucleotide sequence ID" value="NZ_PXYI01000005.1"/>
</dbReference>
<dbReference type="InterPro" id="IPR002716">
    <property type="entry name" value="PIN_dom"/>
</dbReference>
<dbReference type="PANTHER" id="PTHR33653">
    <property type="entry name" value="RIBONUCLEASE VAPC2"/>
    <property type="match status" value="1"/>
</dbReference>
<dbReference type="AlphaFoldDB" id="A0A2P7QLC7"/>